<dbReference type="PROSITE" id="PS00065">
    <property type="entry name" value="D_2_HYDROXYACID_DH_1"/>
    <property type="match status" value="1"/>
</dbReference>
<evidence type="ECO:0000256" key="1">
    <source>
        <dbReference type="ARBA" id="ARBA00023002"/>
    </source>
</evidence>
<comment type="caution">
    <text evidence="4">The sequence shown here is derived from an EMBL/GenBank/DDBJ whole genome shotgun (WGS) entry which is preliminary data.</text>
</comment>
<dbReference type="InterPro" id="IPR006140">
    <property type="entry name" value="D-isomer_DH_NAD-bd"/>
</dbReference>
<dbReference type="InterPro" id="IPR029752">
    <property type="entry name" value="D-isomer_DH_CS1"/>
</dbReference>
<evidence type="ECO:0000256" key="2">
    <source>
        <dbReference type="ARBA" id="ARBA00023027"/>
    </source>
</evidence>
<feature type="domain" description="D-isomer specific 2-hydroxyacid dehydrogenase NAD-binding" evidence="3">
    <location>
        <begin position="297"/>
        <end position="395"/>
    </location>
</feature>
<dbReference type="PANTHER" id="PTHR43333">
    <property type="entry name" value="2-HACID_DH_C DOMAIN-CONTAINING PROTEIN"/>
    <property type="match status" value="1"/>
</dbReference>
<dbReference type="Gene3D" id="3.40.50.720">
    <property type="entry name" value="NAD(P)-binding Rossmann-like Domain"/>
    <property type="match status" value="2"/>
</dbReference>
<feature type="domain" description="D-isomer specific 2-hydroxyacid dehydrogenase NAD-binding" evidence="3">
    <location>
        <begin position="197"/>
        <end position="270"/>
    </location>
</feature>
<protein>
    <recommendedName>
        <fullName evidence="3">D-isomer specific 2-hydroxyacid dehydrogenase NAD-binding domain-containing protein</fullName>
    </recommendedName>
</protein>
<organism evidence="4 5">
    <name type="scientific">Diaporthe australafricana</name>
    <dbReference type="NCBI Taxonomy" id="127596"/>
    <lineage>
        <taxon>Eukaryota</taxon>
        <taxon>Fungi</taxon>
        <taxon>Dikarya</taxon>
        <taxon>Ascomycota</taxon>
        <taxon>Pezizomycotina</taxon>
        <taxon>Sordariomycetes</taxon>
        <taxon>Sordariomycetidae</taxon>
        <taxon>Diaporthales</taxon>
        <taxon>Diaporthaceae</taxon>
        <taxon>Diaporthe</taxon>
    </lineage>
</organism>
<dbReference type="Proteomes" id="UP001583177">
    <property type="component" value="Unassembled WGS sequence"/>
</dbReference>
<evidence type="ECO:0000313" key="4">
    <source>
        <dbReference type="EMBL" id="KAL1872653.1"/>
    </source>
</evidence>
<keyword evidence="5" id="KW-1185">Reference proteome</keyword>
<dbReference type="CDD" id="cd12163">
    <property type="entry name" value="2-Hacid_dh_5"/>
    <property type="match status" value="1"/>
</dbReference>
<dbReference type="SUPFAM" id="SSF51735">
    <property type="entry name" value="NAD(P)-binding Rossmann-fold domains"/>
    <property type="match status" value="1"/>
</dbReference>
<proteinExistence type="predicted"/>
<dbReference type="PANTHER" id="PTHR43333:SF1">
    <property type="entry name" value="D-ISOMER SPECIFIC 2-HYDROXYACID DEHYDROGENASE NAD-BINDING DOMAIN-CONTAINING PROTEIN"/>
    <property type="match status" value="1"/>
</dbReference>
<keyword evidence="2" id="KW-0520">NAD</keyword>
<dbReference type="EMBL" id="JAWRVE010000028">
    <property type="protein sequence ID" value="KAL1872653.1"/>
    <property type="molecule type" value="Genomic_DNA"/>
</dbReference>
<keyword evidence="1" id="KW-0560">Oxidoreductase</keyword>
<dbReference type="Pfam" id="PF02826">
    <property type="entry name" value="2-Hacid_dh_C"/>
    <property type="match status" value="2"/>
</dbReference>
<gene>
    <name evidence="4" type="ORF">Daus18300_004199</name>
</gene>
<dbReference type="InterPro" id="IPR036291">
    <property type="entry name" value="NAD(P)-bd_dom_sf"/>
</dbReference>
<evidence type="ECO:0000259" key="3">
    <source>
        <dbReference type="Pfam" id="PF02826"/>
    </source>
</evidence>
<evidence type="ECO:0000313" key="5">
    <source>
        <dbReference type="Proteomes" id="UP001583177"/>
    </source>
</evidence>
<accession>A0ABR3XAL2</accession>
<name>A0ABR3XAL2_9PEZI</name>
<reference evidence="4 5" key="1">
    <citation type="journal article" date="2024" name="IMA Fungus">
        <title>IMA Genome - F19 : A genome assembly and annotation guide to empower mycologists, including annotated draft genome sequences of Ceratocystis pirilliformis, Diaporthe australafricana, Fusarium ophioides, Paecilomyces lecythidis, and Sporothrix stenoceras.</title>
        <authorList>
            <person name="Aylward J."/>
            <person name="Wilson A.M."/>
            <person name="Visagie C.M."/>
            <person name="Spraker J."/>
            <person name="Barnes I."/>
            <person name="Buitendag C."/>
            <person name="Ceriani C."/>
            <person name="Del Mar Angel L."/>
            <person name="du Plessis D."/>
            <person name="Fuchs T."/>
            <person name="Gasser K."/>
            <person name="Kramer D."/>
            <person name="Li W."/>
            <person name="Munsamy K."/>
            <person name="Piso A."/>
            <person name="Price J.L."/>
            <person name="Sonnekus B."/>
            <person name="Thomas C."/>
            <person name="van der Nest A."/>
            <person name="van Dijk A."/>
            <person name="van Heerden A."/>
            <person name="van Vuuren N."/>
            <person name="Yilmaz N."/>
            <person name="Duong T.A."/>
            <person name="van der Merwe N.A."/>
            <person name="Wingfield M.J."/>
            <person name="Wingfield B.D."/>
        </authorList>
    </citation>
    <scope>NUCLEOTIDE SEQUENCE [LARGE SCALE GENOMIC DNA]</scope>
    <source>
        <strain evidence="4 5">CMW 18300</strain>
    </source>
</reference>
<sequence>MVVRVDDFCAPQSISIAAAHKSAGKADLVGIVLELRINTGHLNYDIPVDQNLTLGHPVSPNSHWSPSRYPAMTLIRFGEKPPNKTLKGHKLLVALPSFKPSKEEVNEVKSHYPGLEVQVSSVKDVTKEEWKDVTILVTGYNSEGLPDKDDVPNLEYVQLSSAGANLVVSDPLYKDTDIAFCTANGVHGPQISEWIIATFLGFQHHLTSYLDKQRAGKWDRSTEPTIDAVKKRVGILGYGAIGRQTARVATALGMEVYAYTLHERKTPESKRDETYAPSGLGDPEGIFPSKWFFGETKEQLHEFLGSGLDLLIVSMPLTEKTTGLISAPEFKVLSERKTFVSNIARGPIVNTEDLIEALDKELIRGAALDVTDPEPLPEGHPLWSAKNVVITPHISAASESYFERVWAIVKLNLDRLSKGKELTNKVNRKEGY</sequence>